<dbReference type="GO" id="GO:0016987">
    <property type="term" value="F:sigma factor activity"/>
    <property type="evidence" value="ECO:0007669"/>
    <property type="project" value="UniProtKB-KW"/>
</dbReference>
<accession>A0A7Z2VN91</accession>
<dbReference type="PANTHER" id="PTHR43133">
    <property type="entry name" value="RNA POLYMERASE ECF-TYPE SIGMA FACTO"/>
    <property type="match status" value="1"/>
</dbReference>
<organism evidence="7 8">
    <name type="scientific">Cohnella herbarum</name>
    <dbReference type="NCBI Taxonomy" id="2728023"/>
    <lineage>
        <taxon>Bacteria</taxon>
        <taxon>Bacillati</taxon>
        <taxon>Bacillota</taxon>
        <taxon>Bacilli</taxon>
        <taxon>Bacillales</taxon>
        <taxon>Paenibacillaceae</taxon>
        <taxon>Cohnella</taxon>
    </lineage>
</organism>
<dbReference type="InterPro" id="IPR013324">
    <property type="entry name" value="RNA_pol_sigma_r3/r4-like"/>
</dbReference>
<dbReference type="InterPro" id="IPR014284">
    <property type="entry name" value="RNA_pol_sigma-70_dom"/>
</dbReference>
<comment type="similarity">
    <text evidence="1">Belongs to the sigma-70 factor family. ECF subfamily.</text>
</comment>
<evidence type="ECO:0000313" key="7">
    <source>
        <dbReference type="EMBL" id="QJD86117.1"/>
    </source>
</evidence>
<dbReference type="InterPro" id="IPR039425">
    <property type="entry name" value="RNA_pol_sigma-70-like"/>
</dbReference>
<dbReference type="GO" id="GO:0006352">
    <property type="term" value="P:DNA-templated transcription initiation"/>
    <property type="evidence" value="ECO:0007669"/>
    <property type="project" value="InterPro"/>
</dbReference>
<evidence type="ECO:0000256" key="3">
    <source>
        <dbReference type="ARBA" id="ARBA00023082"/>
    </source>
</evidence>
<dbReference type="EMBL" id="CP051680">
    <property type="protein sequence ID" value="QJD86117.1"/>
    <property type="molecule type" value="Genomic_DNA"/>
</dbReference>
<dbReference type="CDD" id="cd06171">
    <property type="entry name" value="Sigma70_r4"/>
    <property type="match status" value="1"/>
</dbReference>
<dbReference type="Gene3D" id="1.10.10.10">
    <property type="entry name" value="Winged helix-like DNA-binding domain superfamily/Winged helix DNA-binding domain"/>
    <property type="match status" value="1"/>
</dbReference>
<dbReference type="InterPro" id="IPR007627">
    <property type="entry name" value="RNA_pol_sigma70_r2"/>
</dbReference>
<dbReference type="SUPFAM" id="SSF88659">
    <property type="entry name" value="Sigma3 and sigma4 domains of RNA polymerase sigma factors"/>
    <property type="match status" value="1"/>
</dbReference>
<dbReference type="KEGG" id="cheb:HH215_25030"/>
<dbReference type="Proteomes" id="UP000502248">
    <property type="component" value="Chromosome"/>
</dbReference>
<feature type="domain" description="RNA polymerase sigma factor 70 region 4 type 2" evidence="6">
    <location>
        <begin position="121"/>
        <end position="169"/>
    </location>
</feature>
<dbReference type="NCBIfam" id="TIGR02937">
    <property type="entry name" value="sigma70-ECF"/>
    <property type="match status" value="1"/>
</dbReference>
<dbReference type="GO" id="GO:0003677">
    <property type="term" value="F:DNA binding"/>
    <property type="evidence" value="ECO:0007669"/>
    <property type="project" value="InterPro"/>
</dbReference>
<name>A0A7Z2VN91_9BACL</name>
<dbReference type="PANTHER" id="PTHR43133:SF51">
    <property type="entry name" value="RNA POLYMERASE SIGMA FACTOR"/>
    <property type="match status" value="1"/>
</dbReference>
<dbReference type="Pfam" id="PF08281">
    <property type="entry name" value="Sigma70_r4_2"/>
    <property type="match status" value="1"/>
</dbReference>
<evidence type="ECO:0000313" key="8">
    <source>
        <dbReference type="Proteomes" id="UP000502248"/>
    </source>
</evidence>
<evidence type="ECO:0000256" key="2">
    <source>
        <dbReference type="ARBA" id="ARBA00023015"/>
    </source>
</evidence>
<dbReference type="Gene3D" id="1.10.1740.10">
    <property type="match status" value="1"/>
</dbReference>
<gene>
    <name evidence="7" type="ORF">HH215_25030</name>
</gene>
<proteinExistence type="inferred from homology"/>
<keyword evidence="3" id="KW-0731">Sigma factor</keyword>
<dbReference type="AlphaFoldDB" id="A0A7Z2VN91"/>
<protein>
    <submittedName>
        <fullName evidence="7">Sigma-70 family RNA polymerase sigma factor</fullName>
    </submittedName>
</protein>
<feature type="domain" description="RNA polymerase sigma-70 region 2" evidence="5">
    <location>
        <begin position="24"/>
        <end position="90"/>
    </location>
</feature>
<evidence type="ECO:0000256" key="4">
    <source>
        <dbReference type="ARBA" id="ARBA00023163"/>
    </source>
</evidence>
<keyword evidence="8" id="KW-1185">Reference proteome</keyword>
<dbReference type="RefSeq" id="WP_169282369.1">
    <property type="nucleotide sequence ID" value="NZ_CP051680.1"/>
</dbReference>
<evidence type="ECO:0000259" key="6">
    <source>
        <dbReference type="Pfam" id="PF08281"/>
    </source>
</evidence>
<keyword evidence="4" id="KW-0804">Transcription</keyword>
<dbReference type="InterPro" id="IPR036388">
    <property type="entry name" value="WH-like_DNA-bd_sf"/>
</dbReference>
<dbReference type="Pfam" id="PF04542">
    <property type="entry name" value="Sigma70_r2"/>
    <property type="match status" value="1"/>
</dbReference>
<reference evidence="7 8" key="1">
    <citation type="submission" date="2020-04" db="EMBL/GenBank/DDBJ databases">
        <title>Genome sequencing of novel species.</title>
        <authorList>
            <person name="Heo J."/>
            <person name="Kim S.-J."/>
            <person name="Kim J.-S."/>
            <person name="Hong S.-B."/>
            <person name="Kwon S.-W."/>
        </authorList>
    </citation>
    <scope>NUCLEOTIDE SEQUENCE [LARGE SCALE GENOMIC DNA]</scope>
    <source>
        <strain evidence="7 8">MFER-1</strain>
    </source>
</reference>
<evidence type="ECO:0000256" key="1">
    <source>
        <dbReference type="ARBA" id="ARBA00010641"/>
    </source>
</evidence>
<dbReference type="InterPro" id="IPR013249">
    <property type="entry name" value="RNA_pol_sigma70_r4_t2"/>
</dbReference>
<evidence type="ECO:0000259" key="5">
    <source>
        <dbReference type="Pfam" id="PF04542"/>
    </source>
</evidence>
<dbReference type="InterPro" id="IPR013325">
    <property type="entry name" value="RNA_pol_sigma_r2"/>
</dbReference>
<sequence length="178" mass="20978">MNTTLTPDQVRKLLAGDHEMFTLFYNEYRDLLYWQAFKYLRNHEDAEDAVQEAYSRIFLNLHKFNYSCKLSTWTKHIVKNLCIDMLRRRKSKPCNHLDEHIRDEGPTPDQIVVKREEQTRVVHLVKAMPDSYRDVFVLRFFGECSIAEIADHLSMQVSTVKSKLFRGKKVLAKRAALG</sequence>
<keyword evidence="2" id="KW-0805">Transcription regulation</keyword>
<dbReference type="SUPFAM" id="SSF88946">
    <property type="entry name" value="Sigma2 domain of RNA polymerase sigma factors"/>
    <property type="match status" value="1"/>
</dbReference>